<dbReference type="GeneID" id="108671073"/>
<keyword evidence="6 12" id="KW-0812">Transmembrane</keyword>
<evidence type="ECO:0000256" key="2">
    <source>
        <dbReference type="ARBA" id="ARBA00004922"/>
    </source>
</evidence>
<evidence type="ECO:0000313" key="16">
    <source>
        <dbReference type="Proteomes" id="UP000694843"/>
    </source>
</evidence>
<keyword evidence="9 12" id="KW-0333">Golgi apparatus</keyword>
<organism evidence="16 17">
    <name type="scientific">Hyalella azteca</name>
    <name type="common">Amphipod</name>
    <dbReference type="NCBI Taxonomy" id="294128"/>
    <lineage>
        <taxon>Eukaryota</taxon>
        <taxon>Metazoa</taxon>
        <taxon>Ecdysozoa</taxon>
        <taxon>Arthropoda</taxon>
        <taxon>Crustacea</taxon>
        <taxon>Multicrustacea</taxon>
        <taxon>Malacostraca</taxon>
        <taxon>Eumalacostraca</taxon>
        <taxon>Peracarida</taxon>
        <taxon>Amphipoda</taxon>
        <taxon>Senticaudata</taxon>
        <taxon>Talitrida</taxon>
        <taxon>Talitroidea</taxon>
        <taxon>Hyalellidae</taxon>
        <taxon>Hyalella</taxon>
    </lineage>
</organism>
<feature type="non-terminal residue" evidence="17">
    <location>
        <position position="544"/>
    </location>
</feature>
<keyword evidence="5 12" id="KW-0808">Transferase</keyword>
<evidence type="ECO:0000256" key="13">
    <source>
        <dbReference type="SAM" id="MobiDB-lite"/>
    </source>
</evidence>
<evidence type="ECO:0000256" key="6">
    <source>
        <dbReference type="ARBA" id="ARBA00022692"/>
    </source>
</evidence>
<proteinExistence type="inferred from homology"/>
<evidence type="ECO:0000256" key="7">
    <source>
        <dbReference type="ARBA" id="ARBA00022968"/>
    </source>
</evidence>
<keyword evidence="10 12" id="KW-0472">Membrane</keyword>
<feature type="domain" description="Fucosyltransferase N-terminal" evidence="15">
    <location>
        <begin position="277"/>
        <end position="383"/>
    </location>
</feature>
<name>A0A8B7NK61_HYAAZ</name>
<protein>
    <recommendedName>
        <fullName evidence="12">Fucosyltransferase</fullName>
        <ecNumber evidence="12">2.4.1.-</ecNumber>
    </recommendedName>
</protein>
<dbReference type="AlphaFoldDB" id="A0A8B7NK61"/>
<evidence type="ECO:0000313" key="17">
    <source>
        <dbReference type="RefSeq" id="XP_018014043.1"/>
    </source>
</evidence>
<dbReference type="GO" id="GO:0008417">
    <property type="term" value="F:fucosyltransferase activity"/>
    <property type="evidence" value="ECO:0007669"/>
    <property type="project" value="InterPro"/>
</dbReference>
<comment type="similarity">
    <text evidence="3 12">Belongs to the glycosyltransferase 10 family.</text>
</comment>
<dbReference type="UniPathway" id="UPA00378"/>
<dbReference type="Gene3D" id="3.40.50.11660">
    <property type="entry name" value="Glycosyl transferase family 10, C-terminal domain"/>
    <property type="match status" value="1"/>
</dbReference>
<dbReference type="Pfam" id="PF17039">
    <property type="entry name" value="Glyco_tran_10_N"/>
    <property type="match status" value="1"/>
</dbReference>
<accession>A0A8B7NK61</accession>
<dbReference type="InterPro" id="IPR031481">
    <property type="entry name" value="Glyco_tran_10_N"/>
</dbReference>
<evidence type="ECO:0000256" key="12">
    <source>
        <dbReference type="RuleBase" id="RU003832"/>
    </source>
</evidence>
<evidence type="ECO:0000259" key="14">
    <source>
        <dbReference type="Pfam" id="PF00852"/>
    </source>
</evidence>
<reference evidence="17" key="1">
    <citation type="submission" date="2025-08" db="UniProtKB">
        <authorList>
            <consortium name="RefSeq"/>
        </authorList>
    </citation>
    <scope>IDENTIFICATION</scope>
    <source>
        <tissue evidence="17">Whole organism</tissue>
    </source>
</reference>
<dbReference type="FunFam" id="3.40.50.11660:FF:000004">
    <property type="entry name" value="Glycoprotein 3-alpha-L-fucosyltransferase A"/>
    <property type="match status" value="1"/>
</dbReference>
<evidence type="ECO:0000256" key="4">
    <source>
        <dbReference type="ARBA" id="ARBA00022676"/>
    </source>
</evidence>
<evidence type="ECO:0000256" key="5">
    <source>
        <dbReference type="ARBA" id="ARBA00022679"/>
    </source>
</evidence>
<keyword evidence="7" id="KW-0735">Signal-anchor</keyword>
<sequence>MSSLLPTKRQLASRFLRQECVASGGILMALLILSFYMLSRFQTETPFLTHLFTNSEPLEPNADKISRKTPTTCADLTTSKSSSKCDVSRLKIVISSHLAMNISIDGIFGDFYSATMTFQAFSQLIVCTTGPGGVSDLDEALPNGRMVIASSSGTRIYATGNITFSSSGNSTISTYSNVTIYAPSKISLASSCSLKTLPVRMIAEDLADHKESFISKFVDCDVGKTDGSVGRSCGLRLMVNKIAKSSLDFDYIQRRLESRWDNGLEPPTTNESNGVIKNILEWSERFPTRTNHWDREYFLKCPVNNCRITANRTLVVPDEVDAIVFNSMRMPRKKKNSLFPERKRFPRAKIVLQSYEAPDRVPVTDEILVDYTMGYRRDADIVKTNGAVHWKRTPSSPMPDSSRSATPNSKRRMAAWFVSNCGAPSNRMKLAQSLQKHGVQVDIYGKCGKLQCGPSRSEDCYKMVEQEYKFYFSFENSLCNHYVTEKFFNLLRYDVIPVTYGLGHELTGAPKDAYIDVFDFPDVQSLAAYLLYLDSNTTAYNEYF</sequence>
<dbReference type="PANTHER" id="PTHR48438:SF1">
    <property type="entry name" value="ALPHA-(1,3)-FUCOSYLTRANSFERASE C-RELATED"/>
    <property type="match status" value="1"/>
</dbReference>
<keyword evidence="4 12" id="KW-0328">Glycosyltransferase</keyword>
<feature type="compositionally biased region" description="Polar residues" evidence="13">
    <location>
        <begin position="393"/>
        <end position="408"/>
    </location>
</feature>
<dbReference type="InterPro" id="IPR038577">
    <property type="entry name" value="GT10-like_C_sf"/>
</dbReference>
<evidence type="ECO:0000256" key="8">
    <source>
        <dbReference type="ARBA" id="ARBA00022989"/>
    </source>
</evidence>
<evidence type="ECO:0000256" key="10">
    <source>
        <dbReference type="ARBA" id="ARBA00023136"/>
    </source>
</evidence>
<evidence type="ECO:0000259" key="15">
    <source>
        <dbReference type="Pfam" id="PF17039"/>
    </source>
</evidence>
<dbReference type="SUPFAM" id="SSF53756">
    <property type="entry name" value="UDP-Glycosyltransferase/glycogen phosphorylase"/>
    <property type="match status" value="1"/>
</dbReference>
<feature type="transmembrane region" description="Helical" evidence="12">
    <location>
        <begin position="20"/>
        <end position="38"/>
    </location>
</feature>
<feature type="domain" description="Fucosyltransferase C-terminal" evidence="14">
    <location>
        <begin position="408"/>
        <end position="544"/>
    </location>
</feature>
<evidence type="ECO:0000256" key="11">
    <source>
        <dbReference type="ARBA" id="ARBA00023180"/>
    </source>
</evidence>
<dbReference type="InterPro" id="IPR001503">
    <property type="entry name" value="Glyco_trans_10"/>
</dbReference>
<evidence type="ECO:0000256" key="3">
    <source>
        <dbReference type="ARBA" id="ARBA00008919"/>
    </source>
</evidence>
<comment type="subcellular location">
    <subcellularLocation>
        <location evidence="1 12">Golgi apparatus</location>
        <location evidence="1 12">Golgi stack membrane</location>
        <topology evidence="1 12">Single-pass type II membrane protein</topology>
    </subcellularLocation>
</comment>
<evidence type="ECO:0000256" key="1">
    <source>
        <dbReference type="ARBA" id="ARBA00004447"/>
    </source>
</evidence>
<evidence type="ECO:0000256" key="9">
    <source>
        <dbReference type="ARBA" id="ARBA00023034"/>
    </source>
</evidence>
<dbReference type="InterPro" id="IPR055270">
    <property type="entry name" value="Glyco_tran_10_C"/>
</dbReference>
<dbReference type="RefSeq" id="XP_018014043.1">
    <property type="nucleotide sequence ID" value="XM_018158554.1"/>
</dbReference>
<dbReference type="Pfam" id="PF00852">
    <property type="entry name" value="Glyco_transf_10"/>
    <property type="match status" value="1"/>
</dbReference>
<comment type="pathway">
    <text evidence="2">Protein modification; protein glycosylation.</text>
</comment>
<keyword evidence="8 12" id="KW-1133">Transmembrane helix</keyword>
<dbReference type="EC" id="2.4.1.-" evidence="12"/>
<gene>
    <name evidence="17" type="primary">LOC108671073</name>
</gene>
<dbReference type="OrthoDB" id="427096at2759"/>
<dbReference type="GO" id="GO:0032580">
    <property type="term" value="C:Golgi cisterna membrane"/>
    <property type="evidence" value="ECO:0007669"/>
    <property type="project" value="UniProtKB-SubCell"/>
</dbReference>
<dbReference type="Proteomes" id="UP000694843">
    <property type="component" value="Unplaced"/>
</dbReference>
<keyword evidence="11" id="KW-0325">Glycoprotein</keyword>
<feature type="region of interest" description="Disordered" evidence="13">
    <location>
        <begin position="390"/>
        <end position="409"/>
    </location>
</feature>
<keyword evidence="16" id="KW-1185">Reference proteome</keyword>
<dbReference type="KEGG" id="hazt:108671073"/>
<dbReference type="PANTHER" id="PTHR48438">
    <property type="entry name" value="ALPHA-(1,3)-FUCOSYLTRANSFERASE C-RELATED"/>
    <property type="match status" value="1"/>
</dbReference>